<evidence type="ECO:0000256" key="2">
    <source>
        <dbReference type="ARBA" id="ARBA00023157"/>
    </source>
</evidence>
<keyword evidence="2" id="KW-1015">Disulfide bond</keyword>
<dbReference type="AlphaFoldDB" id="A0A9N9YJH0"/>
<dbReference type="EMBL" id="CABFNQ020000692">
    <property type="protein sequence ID" value="CAH0023470.1"/>
    <property type="molecule type" value="Genomic_DNA"/>
</dbReference>
<dbReference type="SUPFAM" id="SSF53474">
    <property type="entry name" value="alpha/beta-Hydrolases"/>
    <property type="match status" value="1"/>
</dbReference>
<feature type="signal peptide" evidence="4">
    <location>
        <begin position="1"/>
        <end position="20"/>
    </location>
</feature>
<comment type="caution">
    <text evidence="5">The sequence shown here is derived from an EMBL/GenBank/DDBJ whole genome shotgun (WGS) entry which is preliminary data.</text>
</comment>
<evidence type="ECO:0000313" key="6">
    <source>
        <dbReference type="Proteomes" id="UP000696573"/>
    </source>
</evidence>
<organism evidence="5 6">
    <name type="scientific">Clonostachys rhizophaga</name>
    <dbReference type="NCBI Taxonomy" id="160324"/>
    <lineage>
        <taxon>Eukaryota</taxon>
        <taxon>Fungi</taxon>
        <taxon>Dikarya</taxon>
        <taxon>Ascomycota</taxon>
        <taxon>Pezizomycotina</taxon>
        <taxon>Sordariomycetes</taxon>
        <taxon>Hypocreomycetidae</taxon>
        <taxon>Hypocreales</taxon>
        <taxon>Bionectriaceae</taxon>
        <taxon>Clonostachys</taxon>
    </lineage>
</organism>
<evidence type="ECO:0000256" key="4">
    <source>
        <dbReference type="SAM" id="SignalP"/>
    </source>
</evidence>
<gene>
    <name evidence="5" type="ORF">CRHIZ90672A_00010914</name>
</gene>
<dbReference type="PANTHER" id="PTHR33630">
    <property type="entry name" value="CUTINASE RV1984C-RELATED-RELATED"/>
    <property type="match status" value="1"/>
</dbReference>
<accession>A0A9N9YJH0</accession>
<dbReference type="PANTHER" id="PTHR33630:SF9">
    <property type="entry name" value="CUTINASE 4"/>
    <property type="match status" value="1"/>
</dbReference>
<dbReference type="SMART" id="SM01110">
    <property type="entry name" value="Cutinase"/>
    <property type="match status" value="1"/>
</dbReference>
<keyword evidence="6" id="KW-1185">Reference proteome</keyword>
<proteinExistence type="predicted"/>
<dbReference type="GO" id="GO:0052689">
    <property type="term" value="F:carboxylic ester hydrolase activity"/>
    <property type="evidence" value="ECO:0007669"/>
    <property type="project" value="UniProtKB-ARBA"/>
</dbReference>
<feature type="region of interest" description="Disordered" evidence="3">
    <location>
        <begin position="280"/>
        <end position="308"/>
    </location>
</feature>
<dbReference type="InterPro" id="IPR029058">
    <property type="entry name" value="AB_hydrolase_fold"/>
</dbReference>
<dbReference type="OrthoDB" id="6020543at2759"/>
<evidence type="ECO:0000256" key="3">
    <source>
        <dbReference type="SAM" id="MobiDB-lite"/>
    </source>
</evidence>
<keyword evidence="1" id="KW-0378">Hydrolase</keyword>
<name>A0A9N9YJH0_9HYPO</name>
<dbReference type="InterPro" id="IPR000675">
    <property type="entry name" value="Cutinase/axe"/>
</dbReference>
<keyword evidence="4" id="KW-0732">Signal</keyword>
<sequence>MQGLRSLAVACLLAAGMVSSQTTNKQCVKGLKIFVGRGTGEPLVDAQNKDTTLISETGLGNNTLGLGETGKLLTPIFDKIPDSNYTAILYTASNGRRSTNESNYFESVYNGTAMVRKAMTDYATACPDGKMAWIGYSQGAQIISNSLCGVPVIWAQFMPNPSIPEMISFSQPLPTNVTKNASVQVLSGATVIATLLLGDPSHKNGTNYNYGSHNLTGDGVFYRGDTSACEALGKRIRSYCDAGDVYCDVGPAYSDAHVRYVKDRKEELVNYIVEQWNNGGETGEVSTTNTRSGASPSTTDDAGSGPPGLAKASSFARVLSLISFLLI</sequence>
<dbReference type="Gene3D" id="3.40.50.1820">
    <property type="entry name" value="alpha/beta hydrolase"/>
    <property type="match status" value="1"/>
</dbReference>
<evidence type="ECO:0000256" key="1">
    <source>
        <dbReference type="ARBA" id="ARBA00022801"/>
    </source>
</evidence>
<reference evidence="5" key="1">
    <citation type="submission" date="2021-10" db="EMBL/GenBank/DDBJ databases">
        <authorList>
            <person name="Piombo E."/>
        </authorList>
    </citation>
    <scope>NUCLEOTIDE SEQUENCE</scope>
</reference>
<dbReference type="Pfam" id="PF01083">
    <property type="entry name" value="Cutinase"/>
    <property type="match status" value="1"/>
</dbReference>
<protein>
    <submittedName>
        <fullName evidence="5">Uncharacterized protein</fullName>
    </submittedName>
</protein>
<feature type="compositionally biased region" description="Polar residues" evidence="3">
    <location>
        <begin position="280"/>
        <end position="301"/>
    </location>
</feature>
<evidence type="ECO:0000313" key="5">
    <source>
        <dbReference type="EMBL" id="CAH0023470.1"/>
    </source>
</evidence>
<feature type="chain" id="PRO_5040200440" evidence="4">
    <location>
        <begin position="21"/>
        <end position="327"/>
    </location>
</feature>
<dbReference type="Proteomes" id="UP000696573">
    <property type="component" value="Unassembled WGS sequence"/>
</dbReference>